<evidence type="ECO:0000256" key="7">
    <source>
        <dbReference type="RuleBase" id="RU003942"/>
    </source>
</evidence>
<keyword evidence="4 7" id="KW-0812">Transmembrane</keyword>
<keyword evidence="2" id="KW-0813">Transport</keyword>
<dbReference type="PANTHER" id="PTHR30561">
    <property type="entry name" value="SMR FAMILY PROTON-DEPENDENT DRUG EFFLUX TRANSPORTER SUGE"/>
    <property type="match status" value="1"/>
</dbReference>
<name>A0A075JF09_9MICO</name>
<dbReference type="EMBL" id="CP008889">
    <property type="protein sequence ID" value="AIF40489.1"/>
    <property type="molecule type" value="Genomic_DNA"/>
</dbReference>
<evidence type="ECO:0000256" key="5">
    <source>
        <dbReference type="ARBA" id="ARBA00022989"/>
    </source>
</evidence>
<dbReference type="PANTHER" id="PTHR30561:SF1">
    <property type="entry name" value="MULTIDRUG TRANSPORTER EMRE"/>
    <property type="match status" value="1"/>
</dbReference>
<dbReference type="Gene3D" id="1.10.3730.20">
    <property type="match status" value="1"/>
</dbReference>
<dbReference type="SUPFAM" id="SSF103481">
    <property type="entry name" value="Multidrug resistance efflux transporter EmrE"/>
    <property type="match status" value="1"/>
</dbReference>
<reference evidence="8 9" key="1">
    <citation type="submission" date="2014-07" db="EMBL/GenBank/DDBJ databases">
        <title>Genome Sequencing of Dermacoccus nishinomiyaensis.</title>
        <authorList>
            <person name="Hong K.W."/>
            <person name="Chan K.G."/>
        </authorList>
    </citation>
    <scope>NUCLEOTIDE SEQUENCE [LARGE SCALE GENOMIC DNA]</scope>
    <source>
        <strain evidence="8 9">M25</strain>
    </source>
</reference>
<dbReference type="Proteomes" id="UP000027986">
    <property type="component" value="Chromosome"/>
</dbReference>
<dbReference type="GO" id="GO:0005886">
    <property type="term" value="C:plasma membrane"/>
    <property type="evidence" value="ECO:0007669"/>
    <property type="project" value="UniProtKB-SubCell"/>
</dbReference>
<dbReference type="InterPro" id="IPR000390">
    <property type="entry name" value="Small_drug/metabolite_transptr"/>
</dbReference>
<dbReference type="GeneID" id="41840644"/>
<dbReference type="Pfam" id="PF00893">
    <property type="entry name" value="Multi_Drug_Res"/>
    <property type="match status" value="1"/>
</dbReference>
<dbReference type="RefSeq" id="WP_006947550.1">
    <property type="nucleotide sequence ID" value="NZ_CP008889.1"/>
</dbReference>
<organism evidence="8 9">
    <name type="scientific">Dermacoccus nishinomiyaensis</name>
    <dbReference type="NCBI Taxonomy" id="1274"/>
    <lineage>
        <taxon>Bacteria</taxon>
        <taxon>Bacillati</taxon>
        <taxon>Actinomycetota</taxon>
        <taxon>Actinomycetes</taxon>
        <taxon>Micrococcales</taxon>
        <taxon>Dermacoccaceae</taxon>
        <taxon>Dermacoccus</taxon>
    </lineage>
</organism>
<dbReference type="AlphaFoldDB" id="A0A075JF09"/>
<proteinExistence type="inferred from homology"/>
<gene>
    <name evidence="8" type="ORF">HX89_05525</name>
</gene>
<keyword evidence="5" id="KW-1133">Transmembrane helix</keyword>
<evidence type="ECO:0000256" key="1">
    <source>
        <dbReference type="ARBA" id="ARBA00004651"/>
    </source>
</evidence>
<dbReference type="STRING" id="1274.HX89_05525"/>
<dbReference type="eggNOG" id="COG2076">
    <property type="taxonomic scope" value="Bacteria"/>
</dbReference>
<comment type="similarity">
    <text evidence="7">Belongs to the drug/metabolite transporter (DMT) superfamily. Small multidrug resistance (SMR) (TC 2.A.7.1) family.</text>
</comment>
<evidence type="ECO:0000256" key="4">
    <source>
        <dbReference type="ARBA" id="ARBA00022692"/>
    </source>
</evidence>
<protein>
    <submittedName>
        <fullName evidence="8">Cation transporter</fullName>
    </submittedName>
</protein>
<evidence type="ECO:0000313" key="8">
    <source>
        <dbReference type="EMBL" id="AIF40489.1"/>
    </source>
</evidence>
<keyword evidence="9" id="KW-1185">Reference proteome</keyword>
<dbReference type="GO" id="GO:0022857">
    <property type="term" value="F:transmembrane transporter activity"/>
    <property type="evidence" value="ECO:0007669"/>
    <property type="project" value="InterPro"/>
</dbReference>
<evidence type="ECO:0000256" key="6">
    <source>
        <dbReference type="ARBA" id="ARBA00023136"/>
    </source>
</evidence>
<keyword evidence="6" id="KW-0472">Membrane</keyword>
<dbReference type="HOGENOM" id="CLU_133067_0_3_11"/>
<evidence type="ECO:0000256" key="2">
    <source>
        <dbReference type="ARBA" id="ARBA00022448"/>
    </source>
</evidence>
<dbReference type="OrthoDB" id="3175079at2"/>
<dbReference type="InterPro" id="IPR045324">
    <property type="entry name" value="Small_multidrug_res"/>
</dbReference>
<keyword evidence="3" id="KW-1003">Cell membrane</keyword>
<accession>A0A075JF09</accession>
<dbReference type="KEGG" id="dni:HX89_05525"/>
<evidence type="ECO:0000313" key="9">
    <source>
        <dbReference type="Proteomes" id="UP000027986"/>
    </source>
</evidence>
<comment type="subcellular location">
    <subcellularLocation>
        <location evidence="1 7">Cell membrane</location>
        <topology evidence="1 7">Multi-pass membrane protein</topology>
    </subcellularLocation>
</comment>
<sequence length="106" mass="10717">MAYLFLLGAIIAEVSATLSLRMAATGVRAYYAAVAGGYLLAFAFLTLALNEGLGLGVAYGIWAASGVALTAVASKALFKEPLTALMMGGIALIIAGVLLVELGALH</sequence>
<dbReference type="InterPro" id="IPR037185">
    <property type="entry name" value="EmrE-like"/>
</dbReference>
<evidence type="ECO:0000256" key="3">
    <source>
        <dbReference type="ARBA" id="ARBA00022475"/>
    </source>
</evidence>